<comment type="similarity">
    <text evidence="1">Belongs to the sel-1 family.</text>
</comment>
<dbReference type="PANTHER" id="PTHR11102">
    <property type="entry name" value="SEL-1-LIKE PROTEIN"/>
    <property type="match status" value="1"/>
</dbReference>
<dbReference type="InterPro" id="IPR011990">
    <property type="entry name" value="TPR-like_helical_dom_sf"/>
</dbReference>
<dbReference type="Pfam" id="PF08238">
    <property type="entry name" value="Sel1"/>
    <property type="match status" value="5"/>
</dbReference>
<dbReference type="EMBL" id="VJMJ01000034">
    <property type="protein sequence ID" value="KAF0741844.1"/>
    <property type="molecule type" value="Genomic_DNA"/>
</dbReference>
<evidence type="ECO:0000313" key="3">
    <source>
        <dbReference type="EMBL" id="KAF0741844.1"/>
    </source>
</evidence>
<feature type="signal peptide" evidence="2">
    <location>
        <begin position="1"/>
        <end position="27"/>
    </location>
</feature>
<gene>
    <name evidence="3" type="ORF">Ae201684_003036</name>
</gene>
<dbReference type="GO" id="GO:0005789">
    <property type="term" value="C:endoplasmic reticulum membrane"/>
    <property type="evidence" value="ECO:0007669"/>
    <property type="project" value="TreeGrafter"/>
</dbReference>
<comment type="caution">
    <text evidence="3">The sequence shown here is derived from an EMBL/GenBank/DDBJ whole genome shotgun (WGS) entry which is preliminary data.</text>
</comment>
<dbReference type="InterPro" id="IPR006597">
    <property type="entry name" value="Sel1-like"/>
</dbReference>
<reference evidence="3 4" key="1">
    <citation type="submission" date="2019-07" db="EMBL/GenBank/DDBJ databases">
        <title>Genomics analysis of Aphanomyces spp. identifies a new class of oomycete effector associated with host adaptation.</title>
        <authorList>
            <person name="Gaulin E."/>
        </authorList>
    </citation>
    <scope>NUCLEOTIDE SEQUENCE [LARGE SCALE GENOMIC DNA]</scope>
    <source>
        <strain evidence="3 4">ATCC 201684</strain>
    </source>
</reference>
<dbReference type="PANTHER" id="PTHR11102:SF147">
    <property type="entry name" value="SEL1L ADAPTOR SUBUNIT OF ERAD E3 UBIQUITIN LIGASE"/>
    <property type="match status" value="1"/>
</dbReference>
<accession>A0A6G0XMZ5</accession>
<dbReference type="SMART" id="SM00671">
    <property type="entry name" value="SEL1"/>
    <property type="match status" value="6"/>
</dbReference>
<sequence length="536" mass="60840">MEFSCPVRVLVVWTLLLRFCNPWGVFAVDLEAINDFGLDIKAAGQAWFQLSQESFPDARSLEYLDHSVELGNPHGQHLRALMYAVGFQASTPNIAKSILHDHFSIAAGHPQAAMTFGYRALYGHGAPQSCVNALNYYRHAATLVVETLADDYTFLQSVPYHPRLPELSKEDEVNDFNKLIFLASASLKSKNGAYVFRIAKLLLQQPEPHYTLVNQLLLKAAAWGHVKANAYLGIMFAKGWGVTLNATKAREYFIKAPEDGDALYGLGLLFKYGRDIVQDHHAALEYFYAASKLGHVDAVYEAATLMTSLHQAKRYFEAASNSGHAMATFRLAELVEQAPDDSSCSKAIEMYKRVAERMDHPLLRLAWSKYVARNYVDAYWLYRLVAEEGFEVAHTNAAWLLQLYVSQPSDTTRMMLLYRAAHQGSGYAQLELAHAHYSNSNFDLAIRAYSHLTSEPKFRSSKAYMHIAPAYFYLGYMHEMGYGVPCDRSKALDLYIQASAIERRFKWPIDVWKWKWWLQDLWAHWLALLCQLACQA</sequence>
<dbReference type="Proteomes" id="UP000481153">
    <property type="component" value="Unassembled WGS sequence"/>
</dbReference>
<dbReference type="Gene3D" id="1.25.40.10">
    <property type="entry name" value="Tetratricopeptide repeat domain"/>
    <property type="match status" value="3"/>
</dbReference>
<dbReference type="GO" id="GO:0036503">
    <property type="term" value="P:ERAD pathway"/>
    <property type="evidence" value="ECO:0007669"/>
    <property type="project" value="TreeGrafter"/>
</dbReference>
<dbReference type="VEuPathDB" id="FungiDB:AeMF1_000842"/>
<dbReference type="AlphaFoldDB" id="A0A6G0XMZ5"/>
<keyword evidence="4" id="KW-1185">Reference proteome</keyword>
<evidence type="ECO:0000256" key="2">
    <source>
        <dbReference type="SAM" id="SignalP"/>
    </source>
</evidence>
<evidence type="ECO:0000313" key="4">
    <source>
        <dbReference type="Proteomes" id="UP000481153"/>
    </source>
</evidence>
<organism evidence="3 4">
    <name type="scientific">Aphanomyces euteiches</name>
    <dbReference type="NCBI Taxonomy" id="100861"/>
    <lineage>
        <taxon>Eukaryota</taxon>
        <taxon>Sar</taxon>
        <taxon>Stramenopiles</taxon>
        <taxon>Oomycota</taxon>
        <taxon>Saprolegniomycetes</taxon>
        <taxon>Saprolegniales</taxon>
        <taxon>Verrucalvaceae</taxon>
        <taxon>Aphanomyces</taxon>
    </lineage>
</organism>
<keyword evidence="2" id="KW-0732">Signal</keyword>
<feature type="chain" id="PRO_5026294160" evidence="2">
    <location>
        <begin position="28"/>
        <end position="536"/>
    </location>
</feature>
<name>A0A6G0XMZ5_9STRA</name>
<dbReference type="InterPro" id="IPR050767">
    <property type="entry name" value="Sel1_AlgK"/>
</dbReference>
<proteinExistence type="inferred from homology"/>
<protein>
    <submittedName>
        <fullName evidence="3">Uncharacterized protein</fullName>
    </submittedName>
</protein>
<dbReference type="SUPFAM" id="SSF81901">
    <property type="entry name" value="HCP-like"/>
    <property type="match status" value="3"/>
</dbReference>
<evidence type="ECO:0000256" key="1">
    <source>
        <dbReference type="ARBA" id="ARBA00038101"/>
    </source>
</evidence>